<keyword evidence="1" id="KW-1003">Cell membrane</keyword>
<evidence type="ECO:0000256" key="2">
    <source>
        <dbReference type="SAM" id="Phobius"/>
    </source>
</evidence>
<dbReference type="GO" id="GO:0016758">
    <property type="term" value="F:hexosyltransferase activity"/>
    <property type="evidence" value="ECO:0007669"/>
    <property type="project" value="UniProtKB-ARBA"/>
</dbReference>
<proteinExistence type="predicted"/>
<reference evidence="6 7" key="1">
    <citation type="journal article" date="2020" name="Front. Microbiol.">
        <title>Genetic Organization of the aprX-lipA2 Operon Affects the Proteolytic Potential of Pseudomonas Species in Milk.</title>
        <authorList>
            <person name="Maier C."/>
            <person name="Huptas C."/>
            <person name="von Neubeck M."/>
            <person name="Scherer S."/>
            <person name="Wenning M."/>
            <person name="Lucking G."/>
        </authorList>
    </citation>
    <scope>NUCLEOTIDE SEQUENCE [LARGE SCALE GENOMIC DNA]</scope>
    <source>
        <strain evidence="5 7">WS 5404</strain>
        <strain evidence="4 6">WS 5405</strain>
    </source>
</reference>
<evidence type="ECO:0000313" key="4">
    <source>
        <dbReference type="EMBL" id="NNA74890.1"/>
    </source>
</evidence>
<evidence type="ECO:0000256" key="1">
    <source>
        <dbReference type="ARBA" id="ARBA00022519"/>
    </source>
</evidence>
<dbReference type="EMBL" id="JAAQYI010000011">
    <property type="protein sequence ID" value="NNA81254.1"/>
    <property type="molecule type" value="Genomic_DNA"/>
</dbReference>
<keyword evidence="1" id="KW-0997">Cell inner membrane</keyword>
<evidence type="ECO:0000313" key="7">
    <source>
        <dbReference type="Proteomes" id="UP000586252"/>
    </source>
</evidence>
<dbReference type="PANTHER" id="PTHR22916">
    <property type="entry name" value="GLYCOSYLTRANSFERASE"/>
    <property type="match status" value="1"/>
</dbReference>
<dbReference type="AlphaFoldDB" id="A0A7Y1M459"/>
<dbReference type="Proteomes" id="UP000586252">
    <property type="component" value="Unassembled WGS sequence"/>
</dbReference>
<keyword evidence="4" id="KW-0808">Transferase</keyword>
<sequence>MSQVYESLRVQTFQDFEWLIIDDGSTDGTQALVEEWIKKKELNIRYIYQNNQGKHAAHNVAVEHATGYLFLVFDSDDRCVNTALERLKFHWEDIDISQRDQFSTLSVLCMDDESNVLGQEYPNYICDIADPDLQRQYRSMGDKWGVNVTEILKQYEFPIIAGERFIAESIVWNRVSLVYSARFVNEKLCIKIYRNDGLTQSSVRIRVNNPCGASLVYLEEFKILKGIASRFKSAINYVRFALRTNKMEIIFPSCKASLLMMCAFPVGCAFYFVDSYRVKK</sequence>
<comment type="caution">
    <text evidence="4">The sequence shown here is derived from an EMBL/GenBank/DDBJ whole genome shotgun (WGS) entry which is preliminary data.</text>
</comment>
<feature type="domain" description="Glycosyltransferase 2-like" evidence="3">
    <location>
        <begin position="3"/>
        <end position="93"/>
    </location>
</feature>
<keyword evidence="2" id="KW-0812">Transmembrane</keyword>
<dbReference type="EMBL" id="JAAQYH010000010">
    <property type="protein sequence ID" value="NNA74890.1"/>
    <property type="molecule type" value="Genomic_DNA"/>
</dbReference>
<dbReference type="InterPro" id="IPR001173">
    <property type="entry name" value="Glyco_trans_2-like"/>
</dbReference>
<dbReference type="CDD" id="cd00761">
    <property type="entry name" value="Glyco_tranf_GTA_type"/>
    <property type="match status" value="1"/>
</dbReference>
<accession>A0A7Y1M459</accession>
<dbReference type="InterPro" id="IPR029044">
    <property type="entry name" value="Nucleotide-diphossugar_trans"/>
</dbReference>
<protein>
    <submittedName>
        <fullName evidence="4">Glycosyltransferase</fullName>
    </submittedName>
</protein>
<dbReference type="Gene3D" id="3.90.550.10">
    <property type="entry name" value="Spore Coat Polysaccharide Biosynthesis Protein SpsA, Chain A"/>
    <property type="match status" value="1"/>
</dbReference>
<keyword evidence="2" id="KW-1133">Transmembrane helix</keyword>
<dbReference type="Pfam" id="PF00535">
    <property type="entry name" value="Glycos_transf_2"/>
    <property type="match status" value="1"/>
</dbReference>
<name>A0A7Y1M459_9PSED</name>
<evidence type="ECO:0000313" key="6">
    <source>
        <dbReference type="Proteomes" id="UP000535954"/>
    </source>
</evidence>
<evidence type="ECO:0000313" key="5">
    <source>
        <dbReference type="EMBL" id="NNA81254.1"/>
    </source>
</evidence>
<feature type="transmembrane region" description="Helical" evidence="2">
    <location>
        <begin position="256"/>
        <end position="273"/>
    </location>
</feature>
<dbReference type="SUPFAM" id="SSF53448">
    <property type="entry name" value="Nucleotide-diphospho-sugar transferases"/>
    <property type="match status" value="1"/>
</dbReference>
<gene>
    <name evidence="4" type="ORF">HBO13_19815</name>
    <name evidence="5" type="ORF">HBO30_21270</name>
</gene>
<keyword evidence="2" id="KW-0472">Membrane</keyword>
<organism evidence="4 6">
    <name type="scientific">Pseudomonas lactis</name>
    <dbReference type="NCBI Taxonomy" id="1615674"/>
    <lineage>
        <taxon>Bacteria</taxon>
        <taxon>Pseudomonadati</taxon>
        <taxon>Pseudomonadota</taxon>
        <taxon>Gammaproteobacteria</taxon>
        <taxon>Pseudomonadales</taxon>
        <taxon>Pseudomonadaceae</taxon>
        <taxon>Pseudomonas</taxon>
    </lineage>
</organism>
<evidence type="ECO:0000259" key="3">
    <source>
        <dbReference type="Pfam" id="PF00535"/>
    </source>
</evidence>
<dbReference type="Proteomes" id="UP000535954">
    <property type="component" value="Unassembled WGS sequence"/>
</dbReference>